<dbReference type="EMBL" id="JAIWYP010000010">
    <property type="protein sequence ID" value="KAH3753048.1"/>
    <property type="molecule type" value="Genomic_DNA"/>
</dbReference>
<organism evidence="1 2">
    <name type="scientific">Dreissena polymorpha</name>
    <name type="common">Zebra mussel</name>
    <name type="synonym">Mytilus polymorpha</name>
    <dbReference type="NCBI Taxonomy" id="45954"/>
    <lineage>
        <taxon>Eukaryota</taxon>
        <taxon>Metazoa</taxon>
        <taxon>Spiralia</taxon>
        <taxon>Lophotrochozoa</taxon>
        <taxon>Mollusca</taxon>
        <taxon>Bivalvia</taxon>
        <taxon>Autobranchia</taxon>
        <taxon>Heteroconchia</taxon>
        <taxon>Euheterodonta</taxon>
        <taxon>Imparidentia</taxon>
        <taxon>Neoheterodontei</taxon>
        <taxon>Myida</taxon>
        <taxon>Dreissenoidea</taxon>
        <taxon>Dreissenidae</taxon>
        <taxon>Dreissena</taxon>
    </lineage>
</organism>
<protein>
    <submittedName>
        <fullName evidence="1">Uncharacterized protein</fullName>
    </submittedName>
</protein>
<accession>A0A9D4DQ90</accession>
<reference evidence="1" key="1">
    <citation type="journal article" date="2019" name="bioRxiv">
        <title>The Genome of the Zebra Mussel, Dreissena polymorpha: A Resource for Invasive Species Research.</title>
        <authorList>
            <person name="McCartney M.A."/>
            <person name="Auch B."/>
            <person name="Kono T."/>
            <person name="Mallez S."/>
            <person name="Zhang Y."/>
            <person name="Obille A."/>
            <person name="Becker A."/>
            <person name="Abrahante J.E."/>
            <person name="Garbe J."/>
            <person name="Badalamenti J.P."/>
            <person name="Herman A."/>
            <person name="Mangelson H."/>
            <person name="Liachko I."/>
            <person name="Sullivan S."/>
            <person name="Sone E.D."/>
            <person name="Koren S."/>
            <person name="Silverstein K.A.T."/>
            <person name="Beckman K.B."/>
            <person name="Gohl D.M."/>
        </authorList>
    </citation>
    <scope>NUCLEOTIDE SEQUENCE</scope>
    <source>
        <strain evidence="1">Duluth1</strain>
        <tissue evidence="1">Whole animal</tissue>
    </source>
</reference>
<reference evidence="1" key="2">
    <citation type="submission" date="2020-11" db="EMBL/GenBank/DDBJ databases">
        <authorList>
            <person name="McCartney M.A."/>
            <person name="Auch B."/>
            <person name="Kono T."/>
            <person name="Mallez S."/>
            <person name="Becker A."/>
            <person name="Gohl D.M."/>
            <person name="Silverstein K.A.T."/>
            <person name="Koren S."/>
            <person name="Bechman K.B."/>
            <person name="Herman A."/>
            <person name="Abrahante J.E."/>
            <person name="Garbe J."/>
        </authorList>
    </citation>
    <scope>NUCLEOTIDE SEQUENCE</scope>
    <source>
        <strain evidence="1">Duluth1</strain>
        <tissue evidence="1">Whole animal</tissue>
    </source>
</reference>
<evidence type="ECO:0000313" key="1">
    <source>
        <dbReference type="EMBL" id="KAH3753048.1"/>
    </source>
</evidence>
<keyword evidence="2" id="KW-1185">Reference proteome</keyword>
<proteinExistence type="predicted"/>
<comment type="caution">
    <text evidence="1">The sequence shown here is derived from an EMBL/GenBank/DDBJ whole genome shotgun (WGS) entry which is preliminary data.</text>
</comment>
<dbReference type="AlphaFoldDB" id="A0A9D4DQ90"/>
<evidence type="ECO:0000313" key="2">
    <source>
        <dbReference type="Proteomes" id="UP000828390"/>
    </source>
</evidence>
<dbReference type="Proteomes" id="UP000828390">
    <property type="component" value="Unassembled WGS sequence"/>
</dbReference>
<sequence>MDFEDIPCQGRPEELCNIVVNLLCCCRKTYTKGGKNKGNKYKKVARKTASMAMEATLCLVSGVAEGLADS</sequence>
<gene>
    <name evidence="1" type="ORF">DPMN_187678</name>
</gene>
<name>A0A9D4DQ90_DREPO</name>